<evidence type="ECO:0000256" key="6">
    <source>
        <dbReference type="ARBA" id="ARBA00023136"/>
    </source>
</evidence>
<dbReference type="NCBIfam" id="TIGR03025">
    <property type="entry name" value="EPS_sugtrans"/>
    <property type="match status" value="1"/>
</dbReference>
<comment type="subcellular location">
    <subcellularLocation>
        <location evidence="1">Membrane</location>
        <topology evidence="1">Multi-pass membrane protein</topology>
    </subcellularLocation>
</comment>
<dbReference type="Pfam" id="PF02397">
    <property type="entry name" value="Bac_transf"/>
    <property type="match status" value="1"/>
</dbReference>
<organism evidence="9 10">
    <name type="scientific">Pseudomonas putida</name>
    <name type="common">Arthrobacter siderocapsulatus</name>
    <dbReference type="NCBI Taxonomy" id="303"/>
    <lineage>
        <taxon>Bacteria</taxon>
        <taxon>Pseudomonadati</taxon>
        <taxon>Pseudomonadota</taxon>
        <taxon>Gammaproteobacteria</taxon>
        <taxon>Pseudomonadales</taxon>
        <taxon>Pseudomonadaceae</taxon>
        <taxon>Pseudomonas</taxon>
    </lineage>
</organism>
<dbReference type="EMBL" id="MINH01000019">
    <property type="protein sequence ID" value="POG10409.1"/>
    <property type="molecule type" value="Genomic_DNA"/>
</dbReference>
<feature type="transmembrane region" description="Helical" evidence="7">
    <location>
        <begin position="290"/>
        <end position="310"/>
    </location>
</feature>
<dbReference type="GO" id="GO:0016780">
    <property type="term" value="F:phosphotransferase activity, for other substituted phosphate groups"/>
    <property type="evidence" value="ECO:0007669"/>
    <property type="project" value="TreeGrafter"/>
</dbReference>
<dbReference type="Pfam" id="PF13727">
    <property type="entry name" value="CoA_binding_3"/>
    <property type="match status" value="1"/>
</dbReference>
<dbReference type="NCBIfam" id="TIGR03023">
    <property type="entry name" value="WcaJ_sugtrans"/>
    <property type="match status" value="1"/>
</dbReference>
<dbReference type="PANTHER" id="PTHR30576">
    <property type="entry name" value="COLANIC BIOSYNTHESIS UDP-GLUCOSE LIPID CARRIER TRANSFERASE"/>
    <property type="match status" value="1"/>
</dbReference>
<protein>
    <submittedName>
        <fullName evidence="9">Undecaprenyl-phosphate glucose phosphotransferase</fullName>
    </submittedName>
</protein>
<name>A0A2S3X4P1_PSEPU</name>
<comment type="similarity">
    <text evidence="2">Belongs to the bacterial sugar transferase family.</text>
</comment>
<evidence type="ECO:0000256" key="2">
    <source>
        <dbReference type="ARBA" id="ARBA00006464"/>
    </source>
</evidence>
<keyword evidence="3 9" id="KW-0808">Transferase</keyword>
<evidence type="ECO:0000313" key="10">
    <source>
        <dbReference type="Proteomes" id="UP000237230"/>
    </source>
</evidence>
<evidence type="ECO:0000256" key="4">
    <source>
        <dbReference type="ARBA" id="ARBA00022692"/>
    </source>
</evidence>
<evidence type="ECO:0000256" key="5">
    <source>
        <dbReference type="ARBA" id="ARBA00022989"/>
    </source>
</evidence>
<dbReference type="PANTHER" id="PTHR30576:SF0">
    <property type="entry name" value="UNDECAPRENYL-PHOSPHATE N-ACETYLGALACTOSAMINYL 1-PHOSPHATE TRANSFERASE-RELATED"/>
    <property type="match status" value="1"/>
</dbReference>
<dbReference type="InterPro" id="IPR017475">
    <property type="entry name" value="EPS_sugar_tfrase"/>
</dbReference>
<dbReference type="InterPro" id="IPR003362">
    <property type="entry name" value="Bact_transf"/>
</dbReference>
<evidence type="ECO:0000256" key="1">
    <source>
        <dbReference type="ARBA" id="ARBA00004141"/>
    </source>
</evidence>
<evidence type="ECO:0000256" key="3">
    <source>
        <dbReference type="ARBA" id="ARBA00022679"/>
    </source>
</evidence>
<keyword evidence="4 7" id="KW-0812">Transmembrane</keyword>
<feature type="domain" description="Bacterial sugar transferase" evidence="8">
    <location>
        <begin position="284"/>
        <end position="467"/>
    </location>
</feature>
<dbReference type="Gene3D" id="3.40.50.720">
    <property type="entry name" value="NAD(P)-binding Rossmann-like Domain"/>
    <property type="match status" value="1"/>
</dbReference>
<feature type="transmembrane region" description="Helical" evidence="7">
    <location>
        <begin position="108"/>
        <end position="127"/>
    </location>
</feature>
<feature type="transmembrane region" description="Helical" evidence="7">
    <location>
        <begin position="51"/>
        <end position="71"/>
    </location>
</feature>
<evidence type="ECO:0000313" key="9">
    <source>
        <dbReference type="EMBL" id="POG10409.1"/>
    </source>
</evidence>
<evidence type="ECO:0000256" key="7">
    <source>
        <dbReference type="SAM" id="Phobius"/>
    </source>
</evidence>
<gene>
    <name evidence="9" type="ORF">BGP84_11990</name>
</gene>
<keyword evidence="6 7" id="KW-0472">Membrane</keyword>
<dbReference type="Proteomes" id="UP000237230">
    <property type="component" value="Unassembled WGS sequence"/>
</dbReference>
<sequence>MVFEPRSSRSLLQRRSSVSNAIQAGLDGIAVTGVAWYLIYDQFGYITSDYVIMLLLLIGALAVIYDHYAIYRSNVGLSVKAFRLFKAWSATFCFLVVIAFLTKQSETYSRLLVVQLFVIGYIVQLFLHVAMRELQKRFTAHARLDNALIIGNGDLANFLYQKISNNPWFGERVMGCIWVDQEEDSEREAQQDAKQRLPVLGSIADLDEIIAQHGIRTVYLVTPLGGSAVIQDVYLKLLDKCIAVNWVPDIFSLRLINHSVREIAGIPVLTLSETPLTGTSLFLKNLEDRVLAALILLCASPVLLAVALIIKFDSPGPVFFRQDRTGWTGESFRIWKFRSMHVHQPENGVVEQAQRNDKRLTRVGAFIRRTSLDELPQLFNVLTGDMSLVGPRPHALQHDTLYSQDIVDYFARHNIKPGMTGLAQVRGYRGETKDIEQMIQRVNSDIEYINNWSLWLDFVILVRTLNAFTGKQAY</sequence>
<comment type="caution">
    <text evidence="9">The sequence shown here is derived from an EMBL/GenBank/DDBJ whole genome shotgun (WGS) entry which is preliminary data.</text>
</comment>
<reference evidence="9 10" key="2">
    <citation type="submission" date="2018-03" db="EMBL/GenBank/DDBJ databases">
        <title>Draft genome of Pseudomonas putida strain KH-21-114.</title>
        <authorList>
            <person name="Yoshizawa S."/>
            <person name="Khan N.H."/>
            <person name="Nishimura M."/>
            <person name="Chiura H.X."/>
            <person name="Ogura Y."/>
            <person name="Hayashi T."/>
            <person name="Kogure K."/>
        </authorList>
    </citation>
    <scope>NUCLEOTIDE SEQUENCE [LARGE SCALE GENOMIC DNA]</scope>
    <source>
        <strain evidence="9 10">KH-21-114</strain>
    </source>
</reference>
<feature type="transmembrane region" description="Helical" evidence="7">
    <location>
        <begin position="83"/>
        <end position="102"/>
    </location>
</feature>
<proteinExistence type="inferred from homology"/>
<dbReference type="GO" id="GO:0016020">
    <property type="term" value="C:membrane"/>
    <property type="evidence" value="ECO:0007669"/>
    <property type="project" value="UniProtKB-SubCell"/>
</dbReference>
<dbReference type="OrthoDB" id="9808602at2"/>
<feature type="transmembrane region" description="Helical" evidence="7">
    <location>
        <begin position="21"/>
        <end position="39"/>
    </location>
</feature>
<dbReference type="RefSeq" id="WP_103447185.1">
    <property type="nucleotide sequence ID" value="NZ_MINH01000019.1"/>
</dbReference>
<keyword evidence="5 7" id="KW-1133">Transmembrane helix</keyword>
<reference evidence="9 10" key="1">
    <citation type="submission" date="2016-08" db="EMBL/GenBank/DDBJ databases">
        <authorList>
            <person name="Seilhamer J.J."/>
        </authorList>
    </citation>
    <scope>NUCLEOTIDE SEQUENCE [LARGE SCALE GENOMIC DNA]</scope>
    <source>
        <strain evidence="9 10">KH-21-114</strain>
    </source>
</reference>
<evidence type="ECO:0000259" key="8">
    <source>
        <dbReference type="Pfam" id="PF02397"/>
    </source>
</evidence>
<dbReference type="InterPro" id="IPR017473">
    <property type="entry name" value="Undecaprenyl-P_gluc_Ptfrase"/>
</dbReference>
<dbReference type="AlphaFoldDB" id="A0A2S3X4P1"/>
<accession>A0A2S3X4P1</accession>